<reference evidence="9 10" key="1">
    <citation type="submission" date="2006-02" db="EMBL/GenBank/DDBJ databases">
        <authorList>
            <person name="Pinhassi J."/>
            <person name="Pedros-Alio C."/>
            <person name="Ferriera S."/>
            <person name="Johnson J."/>
            <person name="Kravitz S."/>
            <person name="Halpern A."/>
            <person name="Remington K."/>
            <person name="Beeson K."/>
            <person name="Tran B."/>
            <person name="Rogers Y.-H."/>
            <person name="Friedman R."/>
            <person name="Venter J.C."/>
        </authorList>
    </citation>
    <scope>NUCLEOTIDE SEQUENCE [LARGE SCALE GENOMIC DNA]</scope>
    <source>
        <strain evidence="9 10">MED297</strain>
    </source>
</reference>
<evidence type="ECO:0000256" key="6">
    <source>
        <dbReference type="ARBA" id="ARBA00023284"/>
    </source>
</evidence>
<protein>
    <recommendedName>
        <fullName evidence="7">Thioredoxin</fullName>
    </recommendedName>
</protein>
<evidence type="ECO:0000256" key="1">
    <source>
        <dbReference type="ARBA" id="ARBA00008987"/>
    </source>
</evidence>
<dbReference type="SUPFAM" id="SSF52833">
    <property type="entry name" value="Thioredoxin-like"/>
    <property type="match status" value="1"/>
</dbReference>
<organism evidence="9 10">
    <name type="scientific">Reinekea blandensis MED297</name>
    <dbReference type="NCBI Taxonomy" id="314283"/>
    <lineage>
        <taxon>Bacteria</taxon>
        <taxon>Pseudomonadati</taxon>
        <taxon>Pseudomonadota</taxon>
        <taxon>Gammaproteobacteria</taxon>
        <taxon>Oceanospirillales</taxon>
        <taxon>Saccharospirillaceae</taxon>
        <taxon>Reinekea</taxon>
    </lineage>
</organism>
<comment type="similarity">
    <text evidence="1">Belongs to the thioredoxin family.</text>
</comment>
<comment type="caution">
    <text evidence="9">The sequence shown here is derived from an EMBL/GenBank/DDBJ whole genome shotgun (WGS) entry which is preliminary data.</text>
</comment>
<dbReference type="OrthoDB" id="9790390at2"/>
<dbReference type="PROSITE" id="PS51352">
    <property type="entry name" value="THIOREDOXIN_2"/>
    <property type="match status" value="1"/>
</dbReference>
<dbReference type="PANTHER" id="PTHR45663">
    <property type="entry name" value="GEO12009P1"/>
    <property type="match status" value="1"/>
</dbReference>
<accession>A4BIL8</accession>
<dbReference type="GO" id="GO:0015035">
    <property type="term" value="F:protein-disulfide reductase activity"/>
    <property type="evidence" value="ECO:0007669"/>
    <property type="project" value="UniProtKB-UniRule"/>
</dbReference>
<dbReference type="Gene3D" id="3.40.30.10">
    <property type="entry name" value="Glutaredoxin"/>
    <property type="match status" value="1"/>
</dbReference>
<name>A4BIL8_9GAMM</name>
<keyword evidence="3" id="KW-0479">Metal-binding</keyword>
<keyword evidence="2" id="KW-0813">Transport</keyword>
<dbReference type="Pfam" id="PF00085">
    <property type="entry name" value="Thioredoxin"/>
    <property type="match status" value="1"/>
</dbReference>
<proteinExistence type="inferred from homology"/>
<feature type="domain" description="Thioredoxin" evidence="8">
    <location>
        <begin position="30"/>
        <end position="145"/>
    </location>
</feature>
<dbReference type="NCBIfam" id="TIGR01068">
    <property type="entry name" value="thioredoxin"/>
    <property type="match status" value="1"/>
</dbReference>
<dbReference type="GO" id="GO:0005737">
    <property type="term" value="C:cytoplasm"/>
    <property type="evidence" value="ECO:0007669"/>
    <property type="project" value="TreeGrafter"/>
</dbReference>
<dbReference type="NCBIfam" id="NF008229">
    <property type="entry name" value="PRK10996.1"/>
    <property type="match status" value="1"/>
</dbReference>
<keyword evidence="4" id="KW-0249">Electron transport</keyword>
<evidence type="ECO:0000256" key="4">
    <source>
        <dbReference type="ARBA" id="ARBA00022982"/>
    </source>
</evidence>
<dbReference type="PRINTS" id="PR00421">
    <property type="entry name" value="THIOREDOXIN"/>
</dbReference>
<evidence type="ECO:0000256" key="7">
    <source>
        <dbReference type="NCBIfam" id="TIGR01068"/>
    </source>
</evidence>
<dbReference type="HOGENOM" id="CLU_090389_10_0_6"/>
<keyword evidence="6" id="KW-0676">Redox-active center</keyword>
<dbReference type="Pfam" id="PF21352">
    <property type="entry name" value="Zn_ribbon_Thio2"/>
    <property type="match status" value="1"/>
</dbReference>
<sequence>MMEKLNLTCAHCHTVNRIPANRLHDKAICGHCGKPVVAYRPTAVTEATFDKHVLQSDVPVIVDFWASWCGPCVQFSPVFEQTAAGWEPRVRFVKVDADSTPALSQRLGIRSIPSLLLFYKGKEVERRAGAMPAQMFDQWLDQQIQKLGA</sequence>
<gene>
    <name evidence="9" type="ORF">MED297_15470</name>
</gene>
<evidence type="ECO:0000313" key="10">
    <source>
        <dbReference type="Proteomes" id="UP000005953"/>
    </source>
</evidence>
<evidence type="ECO:0000256" key="5">
    <source>
        <dbReference type="ARBA" id="ARBA00023157"/>
    </source>
</evidence>
<dbReference type="InterPro" id="IPR036249">
    <property type="entry name" value="Thioredoxin-like_sf"/>
</dbReference>
<dbReference type="InterPro" id="IPR017937">
    <property type="entry name" value="Thioredoxin_CS"/>
</dbReference>
<keyword evidence="5" id="KW-1015">Disulfide bond</keyword>
<dbReference type="InterPro" id="IPR013766">
    <property type="entry name" value="Thioredoxin_domain"/>
</dbReference>
<dbReference type="AlphaFoldDB" id="A4BIL8"/>
<evidence type="ECO:0000256" key="3">
    <source>
        <dbReference type="ARBA" id="ARBA00022723"/>
    </source>
</evidence>
<dbReference type="InterPro" id="IPR005746">
    <property type="entry name" value="Thioredoxin"/>
</dbReference>
<evidence type="ECO:0000313" key="9">
    <source>
        <dbReference type="EMBL" id="EAR07982.1"/>
    </source>
</evidence>
<evidence type="ECO:0000256" key="2">
    <source>
        <dbReference type="ARBA" id="ARBA00022448"/>
    </source>
</evidence>
<dbReference type="PROSITE" id="PS00194">
    <property type="entry name" value="THIOREDOXIN_1"/>
    <property type="match status" value="1"/>
</dbReference>
<dbReference type="RefSeq" id="WP_008043218.1">
    <property type="nucleotide sequence ID" value="NZ_CH724150.1"/>
</dbReference>
<dbReference type="STRING" id="314283.MED297_15470"/>
<dbReference type="CDD" id="cd02947">
    <property type="entry name" value="TRX_family"/>
    <property type="match status" value="1"/>
</dbReference>
<dbReference type="EMBL" id="AAOE01000027">
    <property type="protein sequence ID" value="EAR07982.1"/>
    <property type="molecule type" value="Genomic_DNA"/>
</dbReference>
<dbReference type="FunFam" id="3.40.30.10:FF:000001">
    <property type="entry name" value="Thioredoxin"/>
    <property type="match status" value="1"/>
</dbReference>
<keyword evidence="10" id="KW-1185">Reference proteome</keyword>
<dbReference type="Proteomes" id="UP000005953">
    <property type="component" value="Unassembled WGS sequence"/>
</dbReference>
<dbReference type="InterPro" id="IPR049299">
    <property type="entry name" value="Thio2_N"/>
</dbReference>
<dbReference type="Gene3D" id="2.30.30.380">
    <property type="entry name" value="Zn-finger domain of Sec23/24"/>
    <property type="match status" value="1"/>
</dbReference>
<evidence type="ECO:0000259" key="8">
    <source>
        <dbReference type="PROSITE" id="PS51352"/>
    </source>
</evidence>
<dbReference type="GO" id="GO:0046872">
    <property type="term" value="F:metal ion binding"/>
    <property type="evidence" value="ECO:0007669"/>
    <property type="project" value="UniProtKB-KW"/>
</dbReference>
<dbReference type="PANTHER" id="PTHR45663:SF11">
    <property type="entry name" value="GEO12009P1"/>
    <property type="match status" value="1"/>
</dbReference>